<evidence type="ECO:0000313" key="2">
    <source>
        <dbReference type="Proteomes" id="UP000199555"/>
    </source>
</evidence>
<evidence type="ECO:0000313" key="1">
    <source>
        <dbReference type="EMBL" id="SDK62479.1"/>
    </source>
</evidence>
<dbReference type="EMBL" id="FNGE01000002">
    <property type="protein sequence ID" value="SDK62479.1"/>
    <property type="molecule type" value="Genomic_DNA"/>
</dbReference>
<dbReference type="STRING" id="525640.SAMN04487971_10235"/>
<proteinExistence type="predicted"/>
<organism evidence="1 2">
    <name type="scientific">Paracoccus chinensis</name>
    <dbReference type="NCBI Taxonomy" id="525640"/>
    <lineage>
        <taxon>Bacteria</taxon>
        <taxon>Pseudomonadati</taxon>
        <taxon>Pseudomonadota</taxon>
        <taxon>Alphaproteobacteria</taxon>
        <taxon>Rhodobacterales</taxon>
        <taxon>Paracoccaceae</taxon>
        <taxon>Paracoccus</taxon>
    </lineage>
</organism>
<dbReference type="Proteomes" id="UP000199555">
    <property type="component" value="Unassembled WGS sequence"/>
</dbReference>
<accession>A0A1G9DF31</accession>
<dbReference type="RefSeq" id="WP_090752208.1">
    <property type="nucleotide sequence ID" value="NZ_FNGE01000002.1"/>
</dbReference>
<reference evidence="2" key="1">
    <citation type="submission" date="2016-10" db="EMBL/GenBank/DDBJ databases">
        <authorList>
            <person name="Varghese N."/>
            <person name="Submissions S."/>
        </authorList>
    </citation>
    <scope>NUCLEOTIDE SEQUENCE [LARGE SCALE GENOMIC DNA]</scope>
    <source>
        <strain evidence="2">CGMCC 1.7655</strain>
    </source>
</reference>
<protein>
    <submittedName>
        <fullName evidence="1">Uncharacterized protein</fullName>
    </submittedName>
</protein>
<keyword evidence="2" id="KW-1185">Reference proteome</keyword>
<gene>
    <name evidence="1" type="ORF">SAMN04487971_10235</name>
</gene>
<sequence>MATVADVQHRAVLLADMIKVVDHLMTESDAPKSIRDLSVSLIMAARDMAGELVNEIDRLPRTAP</sequence>
<name>A0A1G9DF31_9RHOB</name>
<dbReference type="AlphaFoldDB" id="A0A1G9DF31"/>